<feature type="transmembrane region" description="Helical" evidence="2">
    <location>
        <begin position="134"/>
        <end position="151"/>
    </location>
</feature>
<dbReference type="OrthoDB" id="2020732at2759"/>
<feature type="transmembrane region" description="Helical" evidence="2">
    <location>
        <begin position="91"/>
        <end position="114"/>
    </location>
</feature>
<dbReference type="PANTHER" id="PTHR36408">
    <property type="entry name" value="TRANSMEMBRANE PROTEIN"/>
    <property type="match status" value="1"/>
</dbReference>
<evidence type="ECO:0000256" key="1">
    <source>
        <dbReference type="SAM" id="MobiDB-lite"/>
    </source>
</evidence>
<dbReference type="PANTHER" id="PTHR36408:SF1">
    <property type="entry name" value="TRANSMEMBRANE PROTEIN"/>
    <property type="match status" value="1"/>
</dbReference>
<evidence type="ECO:0000313" key="4">
    <source>
        <dbReference type="Proteomes" id="UP000027138"/>
    </source>
</evidence>
<dbReference type="KEGG" id="jcu:105641632"/>
<keyword evidence="2" id="KW-0812">Transmembrane</keyword>
<feature type="compositionally biased region" description="Polar residues" evidence="1">
    <location>
        <begin position="280"/>
        <end position="297"/>
    </location>
</feature>
<dbReference type="GO" id="GO:0009941">
    <property type="term" value="C:chloroplast envelope"/>
    <property type="evidence" value="ECO:0007669"/>
    <property type="project" value="TreeGrafter"/>
</dbReference>
<organism evidence="3 4">
    <name type="scientific">Jatropha curcas</name>
    <name type="common">Barbados nut</name>
    <dbReference type="NCBI Taxonomy" id="180498"/>
    <lineage>
        <taxon>Eukaryota</taxon>
        <taxon>Viridiplantae</taxon>
        <taxon>Streptophyta</taxon>
        <taxon>Embryophyta</taxon>
        <taxon>Tracheophyta</taxon>
        <taxon>Spermatophyta</taxon>
        <taxon>Magnoliopsida</taxon>
        <taxon>eudicotyledons</taxon>
        <taxon>Gunneridae</taxon>
        <taxon>Pentapetalae</taxon>
        <taxon>rosids</taxon>
        <taxon>fabids</taxon>
        <taxon>Malpighiales</taxon>
        <taxon>Euphorbiaceae</taxon>
        <taxon>Crotonoideae</taxon>
        <taxon>Jatropheae</taxon>
        <taxon>Jatropha</taxon>
    </lineage>
</organism>
<proteinExistence type="predicted"/>
<dbReference type="EMBL" id="KK914734">
    <property type="protein sequence ID" value="KDP29713.1"/>
    <property type="molecule type" value="Genomic_DNA"/>
</dbReference>
<feature type="region of interest" description="Disordered" evidence="1">
    <location>
        <begin position="276"/>
        <end position="319"/>
    </location>
</feature>
<reference evidence="3 4" key="1">
    <citation type="journal article" date="2014" name="PLoS ONE">
        <title>Global Analysis of Gene Expression Profiles in Physic Nut (Jatropha curcas L.) Seedlings Exposed to Salt Stress.</title>
        <authorList>
            <person name="Zhang L."/>
            <person name="Zhang C."/>
            <person name="Wu P."/>
            <person name="Chen Y."/>
            <person name="Li M."/>
            <person name="Jiang H."/>
            <person name="Wu G."/>
        </authorList>
    </citation>
    <scope>NUCLEOTIDE SEQUENCE [LARGE SCALE GENOMIC DNA]</scope>
    <source>
        <strain evidence="4">cv. GZQX0401</strain>
        <tissue evidence="3">Young leaves</tissue>
    </source>
</reference>
<dbReference type="STRING" id="180498.A0A067K3Y0"/>
<evidence type="ECO:0000256" key="2">
    <source>
        <dbReference type="SAM" id="Phobius"/>
    </source>
</evidence>
<keyword evidence="2" id="KW-0472">Membrane</keyword>
<sequence length="319" mass="35711">MSLTTHHLFGNSPSRITFYFTTPISLSLQNPNISPRILSRHLATSFHCQTFRYKPKSSLNFTLKSNSFPLKAYQYDGVVPTPSSDGFNLDAFLSIAEILCIISSAVVTVCYAVNSTFLSSKRTVFAVIGSNRALAWGLVVMMGGVLIGALIRKRQWLRFCRVTVREGRESVNLVERIEKLEEDLRSSATIIRVLSRQLEKLGIRFRVTRKALKEPIAETAALAKKNSEATRALAMQEDILEKELGEIQKVLLAMQEQQEKQLELILAIGKSGKLWESRQEPSQQQGLNETSELTKGAKQSETHKVQSSNSIKGINNDRP</sequence>
<accession>A0A067K3Y0</accession>
<keyword evidence="4" id="KW-1185">Reference proteome</keyword>
<dbReference type="AlphaFoldDB" id="A0A067K3Y0"/>
<keyword evidence="2" id="KW-1133">Transmembrane helix</keyword>
<gene>
    <name evidence="3" type="ORF">JCGZ_18648</name>
</gene>
<evidence type="ECO:0000313" key="3">
    <source>
        <dbReference type="EMBL" id="KDP29713.1"/>
    </source>
</evidence>
<name>A0A067K3Y0_JATCU</name>
<dbReference type="Proteomes" id="UP000027138">
    <property type="component" value="Unassembled WGS sequence"/>
</dbReference>
<evidence type="ECO:0008006" key="5">
    <source>
        <dbReference type="Google" id="ProtNLM"/>
    </source>
</evidence>
<protein>
    <recommendedName>
        <fullName evidence="5">Transmembrane protein</fullName>
    </recommendedName>
</protein>